<evidence type="ECO:0000256" key="11">
    <source>
        <dbReference type="PIRSR" id="PIRSR000412-50"/>
    </source>
</evidence>
<dbReference type="FunFam" id="3.40.640.10:FF:000001">
    <property type="entry name" value="Serine hydroxymethyltransferase"/>
    <property type="match status" value="1"/>
</dbReference>
<comment type="function">
    <text evidence="10">Catalyzes the reversible interconversion of serine and glycine with tetrahydrofolate (THF) serving as the one-carbon carrier. This reaction serves as the major source of one-carbon groups required for the biosynthesis of purines, thymidylate, methionine, and other important biomolecules. Also exhibits THF-independent aldolase activity toward beta-hydroxyamino acids, producing glycine and aldehydes, via a retro-aldol mechanism.</text>
</comment>
<dbReference type="PANTHER" id="PTHR11680:SF50">
    <property type="entry name" value="SERINE HYDROXYMETHYLTRANSFERASE"/>
    <property type="match status" value="1"/>
</dbReference>
<organism evidence="13 14">
    <name type="scientific">Riesia pediculicola (strain USDA)</name>
    <dbReference type="NCBI Taxonomy" id="515618"/>
    <lineage>
        <taxon>Bacteria</taxon>
        <taxon>Pseudomonadati</taxon>
        <taxon>Pseudomonadota</taxon>
        <taxon>Gammaproteobacteria</taxon>
        <taxon>Enterobacterales</taxon>
        <taxon>Enterobacteriaceae</taxon>
        <taxon>Candidatus Riesia</taxon>
    </lineage>
</organism>
<dbReference type="EMBL" id="CP001085">
    <property type="protein sequence ID" value="ADD79782.1"/>
    <property type="molecule type" value="Genomic_DNA"/>
</dbReference>
<gene>
    <name evidence="10 13" type="primary">glyA</name>
    <name evidence="13" type="ordered locus">RIEPE_0331</name>
</gene>
<comment type="pathway">
    <text evidence="10">Amino-acid biosynthesis; glycine biosynthesis; glycine from L-serine: step 1/1.</text>
</comment>
<keyword evidence="7 10" id="KW-0028">Amino-acid biosynthesis</keyword>
<dbReference type="InterPro" id="IPR015422">
    <property type="entry name" value="PyrdxlP-dep_Trfase_small"/>
</dbReference>
<dbReference type="KEGG" id="rip:RIEPE_0331"/>
<comment type="similarity">
    <text evidence="3 10">Belongs to the SHMT family.</text>
</comment>
<name>D4G8C4_RIEPU</name>
<reference evidence="13" key="1">
    <citation type="submission" date="2008-05" db="EMBL/GenBank/DDBJ databases">
        <title>Genome sequence of Riesia pediculicola USDA.</title>
        <authorList>
            <person name="Kirkness E.F."/>
        </authorList>
    </citation>
    <scope>NUCLEOTIDE SEQUENCE [LARGE SCALE GENOMIC DNA]</scope>
    <source>
        <strain evidence="13">USDA</strain>
    </source>
</reference>
<sequence length="419" mass="47083">MLLNQKTIQKYDEEVWTFLKKEIERQENQIGLIASENYASRAVMEAQGSTLTNKYAEGYPKDRYYGGCQNIDSIENLAVERAKKLFEVDFANVQPHSGSQANSAIYMSVLNVGDTILSMNLKDGGHLTHGSSFNFSGKLYNFVHYGLKKDGKINYEEILQKANFYRPKMIVAGFSSYSRTINWKKIREIADEVNSYFLADISHVAGLIASGIYPNPSKYSHFMTSTTHKTLGGPRGGLILAKGGSPELYRKINSSVFPGSQGGPLMHVIAGKAVAFKEAMEPKFRDYQKQIVKNAQSMVKVFLGNRYQVVSGGTDSHLFVLNLKDHSISGKIAESRLELANIIVNKNYVPHDSKGSKDTSGIRIGTSSITRRGFTEKESRIVSNWICEILNNIRNDEVIQKIRKKVLEMTKRFPVYHHL</sequence>
<evidence type="ECO:0000256" key="7">
    <source>
        <dbReference type="ARBA" id="ARBA00022605"/>
    </source>
</evidence>
<evidence type="ECO:0000256" key="9">
    <source>
        <dbReference type="ARBA" id="ARBA00022898"/>
    </source>
</evidence>
<dbReference type="InterPro" id="IPR049943">
    <property type="entry name" value="Ser_HO-MeTrfase-like"/>
</dbReference>
<dbReference type="GO" id="GO:0030170">
    <property type="term" value="F:pyridoxal phosphate binding"/>
    <property type="evidence" value="ECO:0007669"/>
    <property type="project" value="UniProtKB-UniRule"/>
</dbReference>
<accession>D4G8C4</accession>
<dbReference type="Gene3D" id="3.40.640.10">
    <property type="entry name" value="Type I PLP-dependent aspartate aminotransferase-like (Major domain)"/>
    <property type="match status" value="1"/>
</dbReference>
<dbReference type="GO" id="GO:0035999">
    <property type="term" value="P:tetrahydrofolate interconversion"/>
    <property type="evidence" value="ECO:0007669"/>
    <property type="project" value="UniProtKB-UniRule"/>
</dbReference>
<dbReference type="AlphaFoldDB" id="D4G8C4"/>
<feature type="binding site" evidence="10">
    <location>
        <begin position="125"/>
        <end position="127"/>
    </location>
    <ligand>
        <name>(6S)-5,6,7,8-tetrahydrofolate</name>
        <dbReference type="ChEBI" id="CHEBI:57453"/>
    </ligand>
</feature>
<dbReference type="EC" id="2.1.2.1" evidence="10"/>
<dbReference type="PIRSF" id="PIRSF000412">
    <property type="entry name" value="SHMT"/>
    <property type="match status" value="1"/>
</dbReference>
<comment type="cofactor">
    <cofactor evidence="1 10 11">
        <name>pyridoxal 5'-phosphate</name>
        <dbReference type="ChEBI" id="CHEBI:597326"/>
    </cofactor>
</comment>
<comment type="caution">
    <text evidence="10">Lacks conserved residue(s) required for the propagation of feature annotation.</text>
</comment>
<dbReference type="GO" id="GO:0032259">
    <property type="term" value="P:methylation"/>
    <property type="evidence" value="ECO:0007669"/>
    <property type="project" value="UniProtKB-KW"/>
</dbReference>
<dbReference type="InterPro" id="IPR019798">
    <property type="entry name" value="Ser_HO-MeTrfase_PLP_BS"/>
</dbReference>
<dbReference type="HAMAP" id="MF_00051">
    <property type="entry name" value="SHMT"/>
    <property type="match status" value="1"/>
</dbReference>
<dbReference type="Gene3D" id="3.90.1150.10">
    <property type="entry name" value="Aspartate Aminotransferase, domain 1"/>
    <property type="match status" value="1"/>
</dbReference>
<evidence type="ECO:0000256" key="2">
    <source>
        <dbReference type="ARBA" id="ARBA00004496"/>
    </source>
</evidence>
<dbReference type="InterPro" id="IPR039429">
    <property type="entry name" value="SHMT-like_dom"/>
</dbReference>
<dbReference type="HOGENOM" id="CLU_022477_2_1_6"/>
<dbReference type="InterPro" id="IPR015424">
    <property type="entry name" value="PyrdxlP-dep_Trfase"/>
</dbReference>
<evidence type="ECO:0000313" key="13">
    <source>
        <dbReference type="EMBL" id="ADD79782.1"/>
    </source>
</evidence>
<evidence type="ECO:0000256" key="6">
    <source>
        <dbReference type="ARBA" id="ARBA00022563"/>
    </source>
</evidence>
<evidence type="ECO:0000256" key="3">
    <source>
        <dbReference type="ARBA" id="ARBA00006376"/>
    </source>
</evidence>
<dbReference type="OrthoDB" id="9803846at2"/>
<dbReference type="Proteomes" id="UP000001700">
    <property type="component" value="Chromosome"/>
</dbReference>
<keyword evidence="8 10" id="KW-0808">Transferase</keyword>
<keyword evidence="14" id="KW-1185">Reference proteome</keyword>
<dbReference type="UniPathway" id="UPA00193"/>
<dbReference type="CDD" id="cd00378">
    <property type="entry name" value="SHMT"/>
    <property type="match status" value="1"/>
</dbReference>
<dbReference type="GO" id="GO:0008168">
    <property type="term" value="F:methyltransferase activity"/>
    <property type="evidence" value="ECO:0007669"/>
    <property type="project" value="UniProtKB-KW"/>
</dbReference>
<evidence type="ECO:0000256" key="8">
    <source>
        <dbReference type="ARBA" id="ARBA00022679"/>
    </source>
</evidence>
<evidence type="ECO:0000256" key="10">
    <source>
        <dbReference type="HAMAP-Rule" id="MF_00051"/>
    </source>
</evidence>
<dbReference type="eggNOG" id="COG0112">
    <property type="taxonomic scope" value="Bacteria"/>
</dbReference>
<feature type="modified residue" description="N6-(pyridoxal phosphate)lysine" evidence="10 11">
    <location>
        <position position="229"/>
    </location>
</feature>
<dbReference type="RefSeq" id="WP_013087766.1">
    <property type="nucleotide sequence ID" value="NC_014109.1"/>
</dbReference>
<evidence type="ECO:0000313" key="14">
    <source>
        <dbReference type="Proteomes" id="UP000001700"/>
    </source>
</evidence>
<dbReference type="InterPro" id="IPR015421">
    <property type="entry name" value="PyrdxlP-dep_Trfase_major"/>
</dbReference>
<dbReference type="SUPFAM" id="SSF53383">
    <property type="entry name" value="PLP-dependent transferases"/>
    <property type="match status" value="1"/>
</dbReference>
<dbReference type="GO" id="GO:0019264">
    <property type="term" value="P:glycine biosynthetic process from serine"/>
    <property type="evidence" value="ECO:0007669"/>
    <property type="project" value="UniProtKB-UniRule"/>
</dbReference>
<evidence type="ECO:0000256" key="1">
    <source>
        <dbReference type="ARBA" id="ARBA00001933"/>
    </source>
</evidence>
<dbReference type="NCBIfam" id="NF000586">
    <property type="entry name" value="PRK00011.1"/>
    <property type="match status" value="1"/>
</dbReference>
<dbReference type="STRING" id="515618.RIEPE_0331"/>
<dbReference type="PANTHER" id="PTHR11680">
    <property type="entry name" value="SERINE HYDROXYMETHYLTRANSFERASE"/>
    <property type="match status" value="1"/>
</dbReference>
<keyword evidence="5 10" id="KW-0963">Cytoplasm</keyword>
<dbReference type="GO" id="GO:0005829">
    <property type="term" value="C:cytosol"/>
    <property type="evidence" value="ECO:0007669"/>
    <property type="project" value="TreeGrafter"/>
</dbReference>
<dbReference type="PROSITE" id="PS00096">
    <property type="entry name" value="SHMT"/>
    <property type="match status" value="1"/>
</dbReference>
<comment type="pathway">
    <text evidence="10">One-carbon metabolism; tetrahydrofolate interconversion.</text>
</comment>
<comment type="subcellular location">
    <subcellularLocation>
        <location evidence="2 10">Cytoplasm</location>
    </subcellularLocation>
</comment>
<protein>
    <recommendedName>
        <fullName evidence="10">Serine hydroxymethyltransferase</fullName>
        <shortName evidence="10">SHMT</shortName>
        <shortName evidence="10">Serine methylase</shortName>
        <ecNumber evidence="10">2.1.2.1</ecNumber>
    </recommendedName>
</protein>
<feature type="site" description="Plays an important role in substrate specificity" evidence="10">
    <location>
        <position position="228"/>
    </location>
</feature>
<evidence type="ECO:0000259" key="12">
    <source>
        <dbReference type="Pfam" id="PF00464"/>
    </source>
</evidence>
<evidence type="ECO:0000256" key="5">
    <source>
        <dbReference type="ARBA" id="ARBA00022490"/>
    </source>
</evidence>
<comment type="catalytic activity">
    <reaction evidence="10">
        <text>(6R)-5,10-methylene-5,6,7,8-tetrahydrofolate + glycine + H2O = (6S)-5,6,7,8-tetrahydrofolate + L-serine</text>
        <dbReference type="Rhea" id="RHEA:15481"/>
        <dbReference type="ChEBI" id="CHEBI:15377"/>
        <dbReference type="ChEBI" id="CHEBI:15636"/>
        <dbReference type="ChEBI" id="CHEBI:33384"/>
        <dbReference type="ChEBI" id="CHEBI:57305"/>
        <dbReference type="ChEBI" id="CHEBI:57453"/>
        <dbReference type="EC" id="2.1.2.1"/>
    </reaction>
</comment>
<evidence type="ECO:0000256" key="4">
    <source>
        <dbReference type="ARBA" id="ARBA00011738"/>
    </source>
</evidence>
<dbReference type="UniPathway" id="UPA00288">
    <property type="reaction ID" value="UER01023"/>
</dbReference>
<feature type="binding site" evidence="10">
    <location>
        <position position="121"/>
    </location>
    <ligand>
        <name>(6S)-5,6,7,8-tetrahydrofolate</name>
        <dbReference type="ChEBI" id="CHEBI:57453"/>
    </ligand>
</feature>
<comment type="subunit">
    <text evidence="4 10">Homodimer.</text>
</comment>
<feature type="domain" description="Serine hydroxymethyltransferase-like" evidence="12">
    <location>
        <begin position="9"/>
        <end position="386"/>
    </location>
</feature>
<dbReference type="GO" id="GO:0004372">
    <property type="term" value="F:glycine hydroxymethyltransferase activity"/>
    <property type="evidence" value="ECO:0007669"/>
    <property type="project" value="UniProtKB-UniRule"/>
</dbReference>
<keyword evidence="6 10" id="KW-0554">One-carbon metabolism</keyword>
<dbReference type="Pfam" id="PF00464">
    <property type="entry name" value="SHMT"/>
    <property type="match status" value="1"/>
</dbReference>
<keyword evidence="9 10" id="KW-0663">Pyridoxal phosphate</keyword>
<proteinExistence type="inferred from homology"/>
<dbReference type="InterPro" id="IPR001085">
    <property type="entry name" value="Ser_HO-MeTrfase"/>
</dbReference>